<evidence type="ECO:0000256" key="7">
    <source>
        <dbReference type="ARBA" id="ARBA00034808"/>
    </source>
</evidence>
<comment type="similarity">
    <text evidence="1">Belongs to the helicase family. RecQ subfamily.</text>
</comment>
<dbReference type="PROSITE" id="PS51192">
    <property type="entry name" value="HELICASE_ATP_BIND_1"/>
    <property type="match status" value="1"/>
</dbReference>
<dbReference type="InterPro" id="IPR027417">
    <property type="entry name" value="P-loop_NTPase"/>
</dbReference>
<feature type="domain" description="Helicase ATP-binding" evidence="8">
    <location>
        <begin position="488"/>
        <end position="669"/>
    </location>
</feature>
<evidence type="ECO:0000259" key="8">
    <source>
        <dbReference type="PROSITE" id="PS51192"/>
    </source>
</evidence>
<dbReference type="PANTHER" id="PTHR13710">
    <property type="entry name" value="DNA HELICASE RECQ FAMILY MEMBER"/>
    <property type="match status" value="1"/>
</dbReference>
<proteinExistence type="inferred from homology"/>
<dbReference type="CDD" id="cd17920">
    <property type="entry name" value="DEXHc_RecQ"/>
    <property type="match status" value="1"/>
</dbReference>
<gene>
    <name evidence="10" type="ORF">DLK05_14060</name>
</gene>
<keyword evidence="2" id="KW-0547">Nucleotide-binding</keyword>
<dbReference type="GO" id="GO:0009378">
    <property type="term" value="F:four-way junction helicase activity"/>
    <property type="evidence" value="ECO:0007669"/>
    <property type="project" value="TreeGrafter"/>
</dbReference>
<dbReference type="SUPFAM" id="SSF52540">
    <property type="entry name" value="P-loop containing nucleoside triphosphate hydrolases"/>
    <property type="match status" value="1"/>
</dbReference>
<dbReference type="GO" id="GO:0005524">
    <property type="term" value="F:ATP binding"/>
    <property type="evidence" value="ECO:0007669"/>
    <property type="project" value="UniProtKB-KW"/>
</dbReference>
<dbReference type="GO" id="GO:0006281">
    <property type="term" value="P:DNA repair"/>
    <property type="evidence" value="ECO:0007669"/>
    <property type="project" value="TreeGrafter"/>
</dbReference>
<reference evidence="10 11" key="1">
    <citation type="submission" date="2018-11" db="EMBL/GenBank/DDBJ databases">
        <title>Parancylomarina longa gen. nov., sp. nov., isolated from sediments of southern Okinawa.</title>
        <authorList>
            <person name="Fu T."/>
        </authorList>
    </citation>
    <scope>NUCLEOTIDE SEQUENCE [LARGE SCALE GENOMIC DNA]</scope>
    <source>
        <strain evidence="10 11">T3-2 S1-C</strain>
    </source>
</reference>
<evidence type="ECO:0000256" key="4">
    <source>
        <dbReference type="ARBA" id="ARBA00023125"/>
    </source>
</evidence>
<dbReference type="Proteomes" id="UP000282985">
    <property type="component" value="Unassembled WGS sequence"/>
</dbReference>
<keyword evidence="10" id="KW-0378">Hydrolase</keyword>
<dbReference type="GO" id="GO:0005737">
    <property type="term" value="C:cytoplasm"/>
    <property type="evidence" value="ECO:0007669"/>
    <property type="project" value="TreeGrafter"/>
</dbReference>
<dbReference type="GO" id="GO:0043590">
    <property type="term" value="C:bacterial nucleoid"/>
    <property type="evidence" value="ECO:0007669"/>
    <property type="project" value="TreeGrafter"/>
</dbReference>
<keyword evidence="11" id="KW-1185">Reference proteome</keyword>
<comment type="caution">
    <text evidence="10">The sequence shown here is derived from an EMBL/GenBank/DDBJ whole genome shotgun (WGS) entry which is preliminary data.</text>
</comment>
<evidence type="ECO:0000256" key="6">
    <source>
        <dbReference type="ARBA" id="ARBA00034617"/>
    </source>
</evidence>
<evidence type="ECO:0000256" key="1">
    <source>
        <dbReference type="ARBA" id="ARBA00005446"/>
    </source>
</evidence>
<dbReference type="InterPro" id="IPR014001">
    <property type="entry name" value="Helicase_ATP-bd"/>
</dbReference>
<evidence type="ECO:0000256" key="5">
    <source>
        <dbReference type="ARBA" id="ARBA00023235"/>
    </source>
</evidence>
<evidence type="ECO:0000259" key="9">
    <source>
        <dbReference type="PROSITE" id="PS51194"/>
    </source>
</evidence>
<dbReference type="GO" id="GO:0043138">
    <property type="term" value="F:3'-5' DNA helicase activity"/>
    <property type="evidence" value="ECO:0007669"/>
    <property type="project" value="UniProtKB-EC"/>
</dbReference>
<dbReference type="PROSITE" id="PS51194">
    <property type="entry name" value="HELICASE_CTER"/>
    <property type="match status" value="1"/>
</dbReference>
<dbReference type="Pfam" id="PF00271">
    <property type="entry name" value="Helicase_C"/>
    <property type="match status" value="1"/>
</dbReference>
<dbReference type="GO" id="GO:0030894">
    <property type="term" value="C:replisome"/>
    <property type="evidence" value="ECO:0007669"/>
    <property type="project" value="TreeGrafter"/>
</dbReference>
<dbReference type="Pfam" id="PF00270">
    <property type="entry name" value="DEAD"/>
    <property type="match status" value="1"/>
</dbReference>
<dbReference type="RefSeq" id="WP_127344603.1">
    <property type="nucleotide sequence ID" value="NZ_RJJX01000024.1"/>
</dbReference>
<dbReference type="GO" id="GO:0003677">
    <property type="term" value="F:DNA binding"/>
    <property type="evidence" value="ECO:0007669"/>
    <property type="project" value="UniProtKB-KW"/>
</dbReference>
<protein>
    <recommendedName>
        <fullName evidence="7">DNA 3'-5' helicase</fullName>
        <ecNumber evidence="7">5.6.2.4</ecNumber>
    </recommendedName>
</protein>
<dbReference type="OrthoDB" id="9763310at2"/>
<keyword evidence="10" id="KW-0347">Helicase</keyword>
<evidence type="ECO:0000256" key="2">
    <source>
        <dbReference type="ARBA" id="ARBA00022741"/>
    </source>
</evidence>
<comment type="catalytic activity">
    <reaction evidence="6">
        <text>Couples ATP hydrolysis with the unwinding of duplex DNA by translocating in the 3'-5' direction.</text>
        <dbReference type="EC" id="5.6.2.4"/>
    </reaction>
</comment>
<dbReference type="SMART" id="SM00487">
    <property type="entry name" value="DEXDc"/>
    <property type="match status" value="1"/>
</dbReference>
<dbReference type="InterPro" id="IPR001650">
    <property type="entry name" value="Helicase_C-like"/>
</dbReference>
<keyword evidence="4" id="KW-0238">DNA-binding</keyword>
<keyword evidence="3" id="KW-0067">ATP-binding</keyword>
<sequence length="1416" mass="164103">MKQLQAGYIIDSIEEYLSKSFGKEKVDGLLKQLSFFDTDIQTSISNEIQNPEQILFVANNILSRGLPTRISLHLEQTILNTFNIGTLNKKQSEIGSIKYDLDIPEDFGEKLFRAIHIIEPRISLSQINKLKIDTWENHLGSEFEEDFLYDKLPNIVNPFWTQIIESQRELENILRYSTSTEDEIDKFLSGSINLFNEQMIDFSIEFPYQIHNQRGLIVEVDGSQHEEKVQKTVDENRDNATEKAKWKRAIRIKTREWYQISDKLKFFKELENEDYFKLLKLNYAKPLYKSEEGLTALQLLLVPFAIARIQKVIINLLLSNQLDLSKEEWNIAVIERDITGSKLAIDDFLTTLVNLIKLKGENFNLPKINLFVENTDEFKNVDLSWTKPIDRSKQFDLFIDLSILQRSFLQPIDKSINANIKVNIRSSHSPQTSRKFLTTELIKYKALGKKSRKENRFIENENQVKYLEIFVQDIFRKTSFRPGQVEIINRAIQTKSVIGLLPTGSGKSLTYQLTVLLQPGLAIVVDPIKSLMKDQYEGLLRNKIDCSVYINSSLTQKGRQLAIDKINNATTLFAFISPERLQDDTFRKQLIETSDFNKNYFSYCIIDEAHCVSEWGHDFRTSYLRLGDNARNYCKTNTGKDIPFFALTATASYDVLADIQRELKILDDNAIVRLEKLDRPELQFEIKEVVADINSNQGLGFQNKQALGEAKQAKLVSEISEIPKAYQSFMANEKVVNEALSFGLNIVPDNFITNNFFNKTGDENNAGLVFCPHRKWYFGVMDNASNISQNIGGVSVGTFMGSNGEEERDETNEISQSEFIQNKMDLLVATKAFGMGIDKPNIRYVMHFNYPSSIESYYQEAGRAGRDRKIAIGVILFNQQEVETEDIVQKVTENGEITEELESYQTSIDRDLLQSFHRNNFKGIAKEKILLAELLTEIKFPTKRIINQLEDSIIEEFGTILQLRTYTNKNGRLILYLNPNYGSIYLDKEHLPFYSGNDATHQTAEIANFIKGYIQSNRPDNQTAFDWLNQFTQTSKQDGIEKLLGNPDKPDEFIVVIPFANNAKEQIAMFLQSKGIDISERMVDEAQKFCQDIDTFITNLEKQYAKFNNWQSLNIPIEIRPKLKSLFLQIREEQDTFKAIYRLSIIGVIDDYTIDYKSDTISAHISRKRKGHYTKQLKKYLLQYNSIEKVEERLQRLEFYKGNSEIQKGLGFLIKFIYEEIAEQRKEAIKAMEEACKIGLQEDGSQRFKEFIDLYMNSKYARPEYLPSDTEKGLKEDFEIVKKYMELVRQDRGGEINNLKHLRGASTVLLVQRPDNYVFILLKAFTIFIIEKENEDFIKEAQTDFFNGFIKLSKTENEDILSVTEKVNYFKEKLSDFDTELNVSITEIEDILYHKLHTNWIEDFNTKFIGEYERTN</sequence>
<dbReference type="EC" id="5.6.2.4" evidence="7"/>
<keyword evidence="5" id="KW-0413">Isomerase</keyword>
<dbReference type="GO" id="GO:0006310">
    <property type="term" value="P:DNA recombination"/>
    <property type="evidence" value="ECO:0007669"/>
    <property type="project" value="TreeGrafter"/>
</dbReference>
<name>A0A434AFZ1_9BACT</name>
<feature type="domain" description="Helicase C-terminal" evidence="9">
    <location>
        <begin position="752"/>
        <end position="909"/>
    </location>
</feature>
<dbReference type="SMART" id="SM00490">
    <property type="entry name" value="HELICc"/>
    <property type="match status" value="1"/>
</dbReference>
<organism evidence="10 11">
    <name type="scientific">Ancylomarina longa</name>
    <dbReference type="NCBI Taxonomy" id="2487017"/>
    <lineage>
        <taxon>Bacteria</taxon>
        <taxon>Pseudomonadati</taxon>
        <taxon>Bacteroidota</taxon>
        <taxon>Bacteroidia</taxon>
        <taxon>Marinilabiliales</taxon>
        <taxon>Marinifilaceae</taxon>
        <taxon>Ancylomarina</taxon>
    </lineage>
</organism>
<dbReference type="EMBL" id="RJJX01000024">
    <property type="protein sequence ID" value="RUT73293.1"/>
    <property type="molecule type" value="Genomic_DNA"/>
</dbReference>
<evidence type="ECO:0000313" key="11">
    <source>
        <dbReference type="Proteomes" id="UP000282985"/>
    </source>
</evidence>
<evidence type="ECO:0000256" key="3">
    <source>
        <dbReference type="ARBA" id="ARBA00022840"/>
    </source>
</evidence>
<dbReference type="PANTHER" id="PTHR13710:SF105">
    <property type="entry name" value="ATP-DEPENDENT DNA HELICASE Q1"/>
    <property type="match status" value="1"/>
</dbReference>
<evidence type="ECO:0000313" key="10">
    <source>
        <dbReference type="EMBL" id="RUT73293.1"/>
    </source>
</evidence>
<dbReference type="InterPro" id="IPR011545">
    <property type="entry name" value="DEAD/DEAH_box_helicase_dom"/>
</dbReference>
<dbReference type="Gene3D" id="3.40.50.300">
    <property type="entry name" value="P-loop containing nucleotide triphosphate hydrolases"/>
    <property type="match status" value="2"/>
</dbReference>
<accession>A0A434AFZ1</accession>